<dbReference type="EMBL" id="BRXU01000041">
    <property type="protein sequence ID" value="GLC61067.1"/>
    <property type="molecule type" value="Genomic_DNA"/>
</dbReference>
<dbReference type="PANTHER" id="PTHR10048">
    <property type="entry name" value="PHOSPHATIDYLINOSITOL KINASE"/>
    <property type="match status" value="1"/>
</dbReference>
<evidence type="ECO:0000259" key="4">
    <source>
        <dbReference type="PROSITE" id="PS50290"/>
    </source>
</evidence>
<dbReference type="InterPro" id="IPR000403">
    <property type="entry name" value="PI3/4_kinase_cat_dom"/>
</dbReference>
<keyword evidence="6" id="KW-1185">Reference proteome</keyword>
<gene>
    <name evidence="5" type="primary">PLESTB002759</name>
    <name evidence="5" type="ORF">PLESTB_001712700</name>
</gene>
<dbReference type="SUPFAM" id="SSF56112">
    <property type="entry name" value="Protein kinase-like (PK-like)"/>
    <property type="match status" value="1"/>
</dbReference>
<feature type="domain" description="PI3K/PI4K catalytic" evidence="4">
    <location>
        <begin position="1"/>
        <end position="126"/>
    </location>
</feature>
<keyword evidence="3" id="KW-0418">Kinase</keyword>
<evidence type="ECO:0000256" key="3">
    <source>
        <dbReference type="ARBA" id="ARBA00022777"/>
    </source>
</evidence>
<dbReference type="Gene3D" id="1.10.1070.11">
    <property type="entry name" value="Phosphatidylinositol 3-/4-kinase, catalytic domain"/>
    <property type="match status" value="1"/>
</dbReference>
<dbReference type="InterPro" id="IPR011009">
    <property type="entry name" value="Kinase-like_dom_sf"/>
</dbReference>
<dbReference type="GO" id="GO:0005737">
    <property type="term" value="C:cytoplasm"/>
    <property type="evidence" value="ECO:0007669"/>
    <property type="project" value="TreeGrafter"/>
</dbReference>
<comment type="caution">
    <text evidence="5">The sequence shown here is derived from an EMBL/GenBank/DDBJ whole genome shotgun (WGS) entry which is preliminary data.</text>
</comment>
<sequence>MSGRDSKRPGNLLIDEEGHLVHIDFGFILDISPGHNMGFESAAFKMSHEMTQLLDTGGKRNSGTYLRFQELDTIFEMEAFARENILVLLKEDAWWTKSTGKDWKPPALPGAEKSRSQVFKLTGAAN</sequence>
<comment type="similarity">
    <text evidence="1">Belongs to the PI3/PI4-kinase family. Type III PI4K subfamily.</text>
</comment>
<evidence type="ECO:0000313" key="5">
    <source>
        <dbReference type="EMBL" id="GLC61067.1"/>
    </source>
</evidence>
<dbReference type="GO" id="GO:0048015">
    <property type="term" value="P:phosphatidylinositol-mediated signaling"/>
    <property type="evidence" value="ECO:0007669"/>
    <property type="project" value="TreeGrafter"/>
</dbReference>
<dbReference type="PANTHER" id="PTHR10048:SF15">
    <property type="entry name" value="PHOSPHATIDYLINOSITOL 4-KINASE ALPHA"/>
    <property type="match status" value="1"/>
</dbReference>
<evidence type="ECO:0000313" key="6">
    <source>
        <dbReference type="Proteomes" id="UP001165080"/>
    </source>
</evidence>
<evidence type="ECO:0000256" key="1">
    <source>
        <dbReference type="ARBA" id="ARBA00006209"/>
    </source>
</evidence>
<accession>A0A9W6BZD6</accession>
<dbReference type="Proteomes" id="UP001165080">
    <property type="component" value="Unassembled WGS sequence"/>
</dbReference>
<organism evidence="5 6">
    <name type="scientific">Pleodorina starrii</name>
    <dbReference type="NCBI Taxonomy" id="330485"/>
    <lineage>
        <taxon>Eukaryota</taxon>
        <taxon>Viridiplantae</taxon>
        <taxon>Chlorophyta</taxon>
        <taxon>core chlorophytes</taxon>
        <taxon>Chlorophyceae</taxon>
        <taxon>CS clade</taxon>
        <taxon>Chlamydomonadales</taxon>
        <taxon>Volvocaceae</taxon>
        <taxon>Pleodorina</taxon>
    </lineage>
</organism>
<evidence type="ECO:0000256" key="2">
    <source>
        <dbReference type="ARBA" id="ARBA00022679"/>
    </source>
</evidence>
<dbReference type="GO" id="GO:0005886">
    <property type="term" value="C:plasma membrane"/>
    <property type="evidence" value="ECO:0007669"/>
    <property type="project" value="TreeGrafter"/>
</dbReference>
<keyword evidence="2" id="KW-0808">Transferase</keyword>
<reference evidence="5 6" key="1">
    <citation type="journal article" date="2023" name="Commun. Biol.">
        <title>Reorganization of the ancestral sex-determining regions during the evolution of trioecy in Pleodorina starrii.</title>
        <authorList>
            <person name="Takahashi K."/>
            <person name="Suzuki S."/>
            <person name="Kawai-Toyooka H."/>
            <person name="Yamamoto K."/>
            <person name="Hamaji T."/>
            <person name="Ootsuki R."/>
            <person name="Yamaguchi H."/>
            <person name="Kawachi M."/>
            <person name="Higashiyama T."/>
            <person name="Nozaki H."/>
        </authorList>
    </citation>
    <scope>NUCLEOTIDE SEQUENCE [LARGE SCALE GENOMIC DNA]</scope>
    <source>
        <strain evidence="5 6">NIES-4479</strain>
    </source>
</reference>
<dbReference type="InterPro" id="IPR036940">
    <property type="entry name" value="PI3/4_kinase_cat_sf"/>
</dbReference>
<dbReference type="GO" id="GO:0004430">
    <property type="term" value="F:1-phosphatidylinositol 4-kinase activity"/>
    <property type="evidence" value="ECO:0007669"/>
    <property type="project" value="TreeGrafter"/>
</dbReference>
<dbReference type="PROSITE" id="PS50290">
    <property type="entry name" value="PI3_4_KINASE_3"/>
    <property type="match status" value="1"/>
</dbReference>
<dbReference type="Pfam" id="PF00454">
    <property type="entry name" value="PI3_PI4_kinase"/>
    <property type="match status" value="1"/>
</dbReference>
<proteinExistence type="inferred from homology"/>
<name>A0A9W6BZD6_9CHLO</name>
<dbReference type="AlphaFoldDB" id="A0A9W6BZD6"/>
<dbReference type="InterPro" id="IPR015433">
    <property type="entry name" value="PI3/4_kinase"/>
</dbReference>
<dbReference type="GO" id="GO:0046854">
    <property type="term" value="P:phosphatidylinositol phosphate biosynthetic process"/>
    <property type="evidence" value="ECO:0007669"/>
    <property type="project" value="InterPro"/>
</dbReference>
<protein>
    <recommendedName>
        <fullName evidence="4">PI3K/PI4K catalytic domain-containing protein</fullName>
    </recommendedName>
</protein>